<evidence type="ECO:0000313" key="2">
    <source>
        <dbReference type="EMBL" id="UXZ98985.1"/>
    </source>
</evidence>
<evidence type="ECO:0000313" key="3">
    <source>
        <dbReference type="Proteomes" id="UP001063228"/>
    </source>
</evidence>
<dbReference type="RefSeq" id="WP_263272129.1">
    <property type="nucleotide sequence ID" value="NZ_CP081201.1"/>
</dbReference>
<feature type="compositionally biased region" description="Polar residues" evidence="1">
    <location>
        <begin position="26"/>
        <end position="43"/>
    </location>
</feature>
<accession>A0ABY6FLZ4</accession>
<feature type="region of interest" description="Disordered" evidence="1">
    <location>
        <begin position="23"/>
        <end position="51"/>
    </location>
</feature>
<proteinExistence type="predicted"/>
<sequence>MMRNIRPIVFYVNTLTPVVAKRPAPTLNSASNNYSKSPSTTSHGAVYERLA</sequence>
<evidence type="ECO:0000256" key="1">
    <source>
        <dbReference type="SAM" id="MobiDB-lite"/>
    </source>
</evidence>
<keyword evidence="3" id="KW-1185">Reference proteome</keyword>
<dbReference type="EMBL" id="CP081201">
    <property type="protein sequence ID" value="UXZ98985.1"/>
    <property type="molecule type" value="Genomic_DNA"/>
</dbReference>
<protein>
    <submittedName>
        <fullName evidence="2">Uncharacterized protein</fullName>
    </submittedName>
</protein>
<reference evidence="2" key="1">
    <citation type="submission" date="2021-08" db="EMBL/GenBank/DDBJ databases">
        <title>Complete genome sequence of Pseudomonas phytophila.</title>
        <authorList>
            <person name="Weir B.S."/>
            <person name="Templeton M.D."/>
            <person name="Arshed S."/>
            <person name="Andersen M.T."/>
            <person name="Jayaraman J."/>
        </authorList>
    </citation>
    <scope>NUCLEOTIDE SEQUENCE</scope>
    <source>
        <strain evidence="2">ICMP 23753</strain>
    </source>
</reference>
<name>A0ABY6FLZ4_9PSED</name>
<gene>
    <name evidence="2" type="ORF">K3169_14485</name>
</gene>
<organism evidence="2 3">
    <name type="scientific">Pseudomonas phytophila</name>
    <dbReference type="NCBI Taxonomy" id="2867264"/>
    <lineage>
        <taxon>Bacteria</taxon>
        <taxon>Pseudomonadati</taxon>
        <taxon>Pseudomonadota</taxon>
        <taxon>Gammaproteobacteria</taxon>
        <taxon>Pseudomonadales</taxon>
        <taxon>Pseudomonadaceae</taxon>
        <taxon>Pseudomonas</taxon>
    </lineage>
</organism>
<dbReference type="Proteomes" id="UP001063228">
    <property type="component" value="Chromosome"/>
</dbReference>